<reference evidence="3 4" key="1">
    <citation type="submission" date="2024-01" db="EMBL/GenBank/DDBJ databases">
        <title>Seven novel Bacillus-like species.</title>
        <authorList>
            <person name="Liu G."/>
        </authorList>
    </citation>
    <scope>NUCLEOTIDE SEQUENCE [LARGE SCALE GENOMIC DNA]</scope>
    <source>
        <strain evidence="3 4">FJAT-51614</strain>
    </source>
</reference>
<protein>
    <recommendedName>
        <fullName evidence="5">PepSY domain-containing protein</fullName>
    </recommendedName>
</protein>
<keyword evidence="2" id="KW-0812">Transmembrane</keyword>
<gene>
    <name evidence="3" type="ORF">WAX74_07755</name>
</gene>
<organism evidence="3 4">
    <name type="scientific">Psychrobacillus mangrovi</name>
    <dbReference type="NCBI Taxonomy" id="3117745"/>
    <lineage>
        <taxon>Bacteria</taxon>
        <taxon>Bacillati</taxon>
        <taxon>Bacillota</taxon>
        <taxon>Bacilli</taxon>
        <taxon>Bacillales</taxon>
        <taxon>Bacillaceae</taxon>
        <taxon>Psychrobacillus</taxon>
    </lineage>
</organism>
<evidence type="ECO:0000313" key="3">
    <source>
        <dbReference type="EMBL" id="MEI4769539.1"/>
    </source>
</evidence>
<accession>A0ABU8F463</accession>
<feature type="transmembrane region" description="Helical" evidence="2">
    <location>
        <begin position="9"/>
        <end position="28"/>
    </location>
</feature>
<dbReference type="EMBL" id="JBAWSY010000004">
    <property type="protein sequence ID" value="MEI4769539.1"/>
    <property type="molecule type" value="Genomic_DNA"/>
</dbReference>
<name>A0ABU8F463_9BACI</name>
<keyword evidence="4" id="KW-1185">Reference proteome</keyword>
<proteinExistence type="predicted"/>
<sequence length="383" mass="42091">MKFFKRKGFVPVFSVIVVAGGIVVFLNINENNKQSISENEVRSHLEQMYDAEVAGVTMKQDVYKALITKSGSVYVVEMNAVTGDVYSLEETDEFVVEKANVNKEESIEAATEKTLVIFEEPLLKIDDTTNSVAQVDIVKPPTKIIINEKPKNSSKILEKKEKSILAETITPKGVLSSQIKIEDKPSVVVKEEKPITEVLKEALKDVLKPETSKADETKEEKPKDEVAKTEPVKTEVTKTEVTKTEVTKTEASKTDVAKEESAKSESSKTEETKSGETKVVAPSQSPSLTAQAEAKKPETEQKTEKPATILISEDQAIKTAQQQVKGTVESSSFVKTNEGGYYLIVMKATLSESDSKDTAKAKQTKATIQVHSISGKILTVTWE</sequence>
<dbReference type="Proteomes" id="UP001364890">
    <property type="component" value="Unassembled WGS sequence"/>
</dbReference>
<feature type="region of interest" description="Disordered" evidence="1">
    <location>
        <begin position="209"/>
        <end position="309"/>
    </location>
</feature>
<evidence type="ECO:0000256" key="1">
    <source>
        <dbReference type="SAM" id="MobiDB-lite"/>
    </source>
</evidence>
<keyword evidence="2" id="KW-1133">Transmembrane helix</keyword>
<feature type="compositionally biased region" description="Basic and acidic residues" evidence="1">
    <location>
        <begin position="293"/>
        <end position="305"/>
    </location>
</feature>
<dbReference type="RefSeq" id="WP_336497096.1">
    <property type="nucleotide sequence ID" value="NZ_JBAWSY010000004.1"/>
</dbReference>
<dbReference type="Gene3D" id="3.10.450.40">
    <property type="match status" value="1"/>
</dbReference>
<evidence type="ECO:0000313" key="4">
    <source>
        <dbReference type="Proteomes" id="UP001364890"/>
    </source>
</evidence>
<keyword evidence="2" id="KW-0472">Membrane</keyword>
<comment type="caution">
    <text evidence="3">The sequence shown here is derived from an EMBL/GenBank/DDBJ whole genome shotgun (WGS) entry which is preliminary data.</text>
</comment>
<evidence type="ECO:0000256" key="2">
    <source>
        <dbReference type="SAM" id="Phobius"/>
    </source>
</evidence>
<evidence type="ECO:0008006" key="5">
    <source>
        <dbReference type="Google" id="ProtNLM"/>
    </source>
</evidence>
<feature type="compositionally biased region" description="Basic and acidic residues" evidence="1">
    <location>
        <begin position="209"/>
        <end position="276"/>
    </location>
</feature>